<dbReference type="KEGG" id="fla:SY85_21455"/>
<dbReference type="CDD" id="cd17557">
    <property type="entry name" value="REC_Rcp-like"/>
    <property type="match status" value="1"/>
</dbReference>
<dbReference type="InterPro" id="IPR011006">
    <property type="entry name" value="CheY-like_superfamily"/>
</dbReference>
<accession>A0A172TZY6</accession>
<dbReference type="Proteomes" id="UP000077177">
    <property type="component" value="Chromosome"/>
</dbReference>
<dbReference type="InterPro" id="IPR052893">
    <property type="entry name" value="TCS_response_regulator"/>
</dbReference>
<sequence length="137" mass="15260">MTSHPIILCVDDDPDDREMISDVLHSIDPQYVVKEASDGREALNYLRSQEGRANPPHLIILDMNMPRLSGRETLAILKSEAETESIPVVVFTTSSAHTDSSFCNRFGVEMVTKPPTYEALKQQINRFLAFAALQPAS</sequence>
<dbReference type="GO" id="GO:0000160">
    <property type="term" value="P:phosphorelay signal transduction system"/>
    <property type="evidence" value="ECO:0007669"/>
    <property type="project" value="InterPro"/>
</dbReference>
<dbReference type="InterPro" id="IPR001789">
    <property type="entry name" value="Sig_transdc_resp-reg_receiver"/>
</dbReference>
<dbReference type="EMBL" id="CP011390">
    <property type="protein sequence ID" value="ANE52665.1"/>
    <property type="molecule type" value="Genomic_DNA"/>
</dbReference>
<dbReference type="STRING" id="1492898.SY85_21455"/>
<dbReference type="AlphaFoldDB" id="A0A172TZY6"/>
<protein>
    <recommendedName>
        <fullName evidence="2">Response regulatory domain-containing protein</fullName>
    </recommendedName>
</protein>
<evidence type="ECO:0000313" key="4">
    <source>
        <dbReference type="Proteomes" id="UP000077177"/>
    </source>
</evidence>
<evidence type="ECO:0000256" key="1">
    <source>
        <dbReference type="PROSITE-ProRule" id="PRU00169"/>
    </source>
</evidence>
<keyword evidence="4" id="KW-1185">Reference proteome</keyword>
<evidence type="ECO:0000259" key="2">
    <source>
        <dbReference type="PROSITE" id="PS50110"/>
    </source>
</evidence>
<dbReference type="PANTHER" id="PTHR44520">
    <property type="entry name" value="RESPONSE REGULATOR RCP1-RELATED"/>
    <property type="match status" value="1"/>
</dbReference>
<reference evidence="4" key="1">
    <citation type="submission" date="2015-01" db="EMBL/GenBank/DDBJ databases">
        <title>Flavisolibacter sp./LCS9/ whole genome sequencing.</title>
        <authorList>
            <person name="Kim M.K."/>
            <person name="Srinivasan S."/>
            <person name="Lee J.-J."/>
        </authorList>
    </citation>
    <scope>NUCLEOTIDE SEQUENCE [LARGE SCALE GENOMIC DNA]</scope>
    <source>
        <strain evidence="4">LCS9</strain>
    </source>
</reference>
<dbReference type="PANTHER" id="PTHR44520:SF2">
    <property type="entry name" value="RESPONSE REGULATOR RCP1"/>
    <property type="match status" value="1"/>
</dbReference>
<evidence type="ECO:0000313" key="3">
    <source>
        <dbReference type="EMBL" id="ANE52665.1"/>
    </source>
</evidence>
<keyword evidence="1" id="KW-0597">Phosphoprotein</keyword>
<dbReference type="RefSeq" id="WP_066407533.1">
    <property type="nucleotide sequence ID" value="NZ_CP011390.1"/>
</dbReference>
<feature type="domain" description="Response regulatory" evidence="2">
    <location>
        <begin position="6"/>
        <end position="128"/>
    </location>
</feature>
<name>A0A172TZY6_9BACT</name>
<proteinExistence type="predicted"/>
<feature type="modified residue" description="4-aspartylphosphate" evidence="1">
    <location>
        <position position="62"/>
    </location>
</feature>
<dbReference type="OrthoDB" id="678092at2"/>
<dbReference type="SMART" id="SM00448">
    <property type="entry name" value="REC"/>
    <property type="match status" value="1"/>
</dbReference>
<organism evidence="3 4">
    <name type="scientific">Flavisolibacter tropicus</name>
    <dbReference type="NCBI Taxonomy" id="1492898"/>
    <lineage>
        <taxon>Bacteria</taxon>
        <taxon>Pseudomonadati</taxon>
        <taxon>Bacteroidota</taxon>
        <taxon>Chitinophagia</taxon>
        <taxon>Chitinophagales</taxon>
        <taxon>Chitinophagaceae</taxon>
        <taxon>Flavisolibacter</taxon>
    </lineage>
</organism>
<gene>
    <name evidence="3" type="ORF">SY85_21455</name>
</gene>
<reference evidence="3 4" key="2">
    <citation type="journal article" date="2016" name="Int. J. Syst. Evol. Microbiol.">
        <title>Flavisolibacter tropicus sp. nov., isolated from tropical soil.</title>
        <authorList>
            <person name="Lee J.J."/>
            <person name="Kang M.S."/>
            <person name="Kim G.S."/>
            <person name="Lee C.S."/>
            <person name="Lim S."/>
            <person name="Lee J."/>
            <person name="Roh S.H."/>
            <person name="Kang H."/>
            <person name="Ha J.M."/>
            <person name="Bae S."/>
            <person name="Jung H.Y."/>
            <person name="Kim M.K."/>
        </authorList>
    </citation>
    <scope>NUCLEOTIDE SEQUENCE [LARGE SCALE GENOMIC DNA]</scope>
    <source>
        <strain evidence="3 4">LCS9</strain>
    </source>
</reference>
<dbReference type="Pfam" id="PF00072">
    <property type="entry name" value="Response_reg"/>
    <property type="match status" value="1"/>
</dbReference>
<dbReference type="SUPFAM" id="SSF52172">
    <property type="entry name" value="CheY-like"/>
    <property type="match status" value="1"/>
</dbReference>
<dbReference type="Gene3D" id="3.40.50.2300">
    <property type="match status" value="1"/>
</dbReference>
<dbReference type="PROSITE" id="PS50110">
    <property type="entry name" value="RESPONSE_REGULATORY"/>
    <property type="match status" value="1"/>
</dbReference>